<dbReference type="Proteomes" id="UP000616151">
    <property type="component" value="Unassembled WGS sequence"/>
</dbReference>
<reference evidence="1" key="1">
    <citation type="submission" date="2021-01" db="EMBL/GenBank/DDBJ databases">
        <authorList>
            <person name="Sun Q."/>
        </authorList>
    </citation>
    <scope>NUCLEOTIDE SEQUENCE</scope>
    <source>
        <strain evidence="1">YIM B02566</strain>
    </source>
</reference>
<name>A0ACC5R5G6_9HYPH</name>
<dbReference type="EMBL" id="JAENHL010000007">
    <property type="protein sequence ID" value="MBK1867877.1"/>
    <property type="molecule type" value="Genomic_DNA"/>
</dbReference>
<evidence type="ECO:0000313" key="2">
    <source>
        <dbReference type="Proteomes" id="UP000616151"/>
    </source>
</evidence>
<sequence length="245" mass="27025">MRKTSKKKTGRSAAGRRKANAPTLPRLVPIEGISVERQAYQVLRLALMSGAIQPGAGLTSRSLSEALGVSPTPVREALKRLDADGAVVSRNKSAFFVYDPDKVDFAELLEIRLNLEGMAIRLAAMKARKADLVLLSKINNEYQQILSGSDPSSSYSLQVNFRFHFELYKLSGSRTLVEMIETLWLRIGPTLQRHMPPHGDMSISTFHNRMLQAVASNDPEAAEAALRDDLTSAARDLIPQLRARA</sequence>
<comment type="caution">
    <text evidence="1">The sequence shown here is derived from an EMBL/GenBank/DDBJ whole genome shotgun (WGS) entry which is preliminary data.</text>
</comment>
<evidence type="ECO:0000313" key="1">
    <source>
        <dbReference type="EMBL" id="MBK1867877.1"/>
    </source>
</evidence>
<keyword evidence="2" id="KW-1185">Reference proteome</keyword>
<proteinExistence type="predicted"/>
<organism evidence="1 2">
    <name type="scientific">Taklimakanibacter albus</name>
    <dbReference type="NCBI Taxonomy" id="2800327"/>
    <lineage>
        <taxon>Bacteria</taxon>
        <taxon>Pseudomonadati</taxon>
        <taxon>Pseudomonadota</taxon>
        <taxon>Alphaproteobacteria</taxon>
        <taxon>Hyphomicrobiales</taxon>
        <taxon>Aestuariivirgaceae</taxon>
        <taxon>Taklimakanibacter</taxon>
    </lineage>
</organism>
<protein>
    <submittedName>
        <fullName evidence="1">GntR family transcriptional regulator</fullName>
    </submittedName>
</protein>
<gene>
    <name evidence="1" type="ORF">JHL16_16085</name>
</gene>
<accession>A0ACC5R5G6</accession>